<dbReference type="PhylomeDB" id="A7TR24"/>
<dbReference type="STRING" id="436907.A7TR24"/>
<dbReference type="PANTHER" id="PTHR12775">
    <property type="entry name" value="PROTEIN C20ORF43 HOMOLOG"/>
    <property type="match status" value="1"/>
</dbReference>
<dbReference type="Proteomes" id="UP000000267">
    <property type="component" value="Unassembled WGS sequence"/>
</dbReference>
<evidence type="ECO:0000313" key="1">
    <source>
        <dbReference type="EMBL" id="EDO15272.1"/>
    </source>
</evidence>
<evidence type="ECO:0000313" key="2">
    <source>
        <dbReference type="Proteomes" id="UP000000267"/>
    </source>
</evidence>
<dbReference type="PANTHER" id="PTHR12775:SF0">
    <property type="entry name" value="REPLICATION TERMINATION FACTOR 2"/>
    <property type="match status" value="1"/>
</dbReference>
<sequence length="227" mass="25839">MISYGRRSSCGIASLLSMGNDGGSFSKSYNLKLELDKDTTNQPVSDDNVKEFQDGSIWKYCKLSNKPLLVPIVSDYKGQLFNKESVLEWLLTPEKEDYTSQQVEQFKHIKKLNDVIELKNIIQSSNGEIRCGYGDDVLGKNPKVRFIYISKCGDVLPKRIISRDSEKKCPVCNEVYEVADIVNINYEDSASTAKRLEYLVKNKIYHNGKSKVKKRVSKTNKITKPNH</sequence>
<dbReference type="Pfam" id="PF04641">
    <property type="entry name" value="Rtf2"/>
    <property type="match status" value="1"/>
</dbReference>
<dbReference type="GO" id="GO:0005634">
    <property type="term" value="C:nucleus"/>
    <property type="evidence" value="ECO:0007669"/>
    <property type="project" value="TreeGrafter"/>
</dbReference>
<gene>
    <name evidence="1" type="ORF">Kpol_455p3</name>
</gene>
<dbReference type="HOGENOM" id="CLU_048955_2_1_1"/>
<name>A7TR24_VANPO</name>
<dbReference type="eggNOG" id="KOG3113">
    <property type="taxonomic scope" value="Eukaryota"/>
</dbReference>
<dbReference type="KEGG" id="vpo:Kpol_455p3"/>
<evidence type="ECO:0008006" key="3">
    <source>
        <dbReference type="Google" id="ProtNLM"/>
    </source>
</evidence>
<dbReference type="EMBL" id="DS480469">
    <property type="protein sequence ID" value="EDO15272.1"/>
    <property type="molecule type" value="Genomic_DNA"/>
</dbReference>
<keyword evidence="2" id="KW-1185">Reference proteome</keyword>
<dbReference type="RefSeq" id="XP_001643130.1">
    <property type="nucleotide sequence ID" value="XM_001643080.1"/>
</dbReference>
<protein>
    <recommendedName>
        <fullName evidence="3">Replication termination factor 2</fullName>
    </recommendedName>
</protein>
<reference evidence="1 2" key="1">
    <citation type="journal article" date="2007" name="Proc. Natl. Acad. Sci. U.S.A.">
        <title>Independent sorting-out of thousands of duplicated gene pairs in two yeast species descended from a whole-genome duplication.</title>
        <authorList>
            <person name="Scannell D.R."/>
            <person name="Frank A.C."/>
            <person name="Conant G.C."/>
            <person name="Byrne K.P."/>
            <person name="Woolfit M."/>
            <person name="Wolfe K.H."/>
        </authorList>
    </citation>
    <scope>NUCLEOTIDE SEQUENCE [LARGE SCALE GENOMIC DNA]</scope>
    <source>
        <strain evidence="2">ATCC 22028 / DSM 70294 / BCRC 21397 / CBS 2163 / NBRC 10782 / NRRL Y-8283 / UCD 57-17</strain>
    </source>
</reference>
<dbReference type="AlphaFoldDB" id="A7TR24"/>
<organism evidence="2">
    <name type="scientific">Vanderwaltozyma polyspora (strain ATCC 22028 / DSM 70294 / BCRC 21397 / CBS 2163 / NBRC 10782 / NRRL Y-8283 / UCD 57-17)</name>
    <name type="common">Kluyveromyces polysporus</name>
    <dbReference type="NCBI Taxonomy" id="436907"/>
    <lineage>
        <taxon>Eukaryota</taxon>
        <taxon>Fungi</taxon>
        <taxon>Dikarya</taxon>
        <taxon>Ascomycota</taxon>
        <taxon>Saccharomycotina</taxon>
        <taxon>Saccharomycetes</taxon>
        <taxon>Saccharomycetales</taxon>
        <taxon>Saccharomycetaceae</taxon>
        <taxon>Vanderwaltozyma</taxon>
    </lineage>
</organism>
<dbReference type="InterPro" id="IPR006735">
    <property type="entry name" value="Rtf2"/>
</dbReference>
<dbReference type="GeneID" id="5543354"/>
<accession>A7TR24</accession>
<dbReference type="InParanoid" id="A7TR24"/>
<dbReference type="OMA" id="EFRWLHC"/>
<dbReference type="GO" id="GO:0006274">
    <property type="term" value="P:DNA replication termination"/>
    <property type="evidence" value="ECO:0007669"/>
    <property type="project" value="TreeGrafter"/>
</dbReference>
<proteinExistence type="predicted"/>
<dbReference type="OrthoDB" id="247013at2759"/>